<feature type="binding site" evidence="18">
    <location>
        <position position="842"/>
    </location>
    <ligand>
        <name>Mg(2+)</name>
        <dbReference type="ChEBI" id="CHEBI:18420"/>
        <label>3</label>
    </ligand>
</feature>
<evidence type="ECO:0000256" key="12">
    <source>
        <dbReference type="ARBA" id="ARBA00022842"/>
    </source>
</evidence>
<dbReference type="GO" id="GO:0004088">
    <property type="term" value="F:carbamoyl-phosphate synthase (glutamine-hydrolyzing) activity"/>
    <property type="evidence" value="ECO:0007669"/>
    <property type="project" value="UniProtKB-UniRule"/>
</dbReference>
<comment type="function">
    <text evidence="16 18">Large subunit of the glutamine-dependent carbamoyl phosphate synthetase (CPSase). CPSase catalyzes the formation of carbamoyl phosphate from the ammonia moiety of glutamine, carbonate, and phosphate donated by ATP, constituting the first step of 2 biosynthetic pathways, one leading to arginine and/or urea and the other to pyrimidine nucleotides. The large subunit (synthetase) binds the substrates ammonia (free or transferred from glutamine from the small subunit), hydrogencarbonate and ATP and carries out an ATP-coupled ligase reaction, activating hydrogencarbonate by forming carboxy phosphate which reacts with ammonia to form carbamoyl phosphate.</text>
</comment>
<feature type="binding site" evidence="18">
    <location>
        <position position="298"/>
    </location>
    <ligand>
        <name>ATP</name>
        <dbReference type="ChEBI" id="CHEBI:30616"/>
        <label>1</label>
    </ligand>
</feature>
<feature type="binding site" evidence="18">
    <location>
        <position position="298"/>
    </location>
    <ligand>
        <name>Mg(2+)</name>
        <dbReference type="ChEBI" id="CHEBI:18420"/>
        <label>2</label>
    </ligand>
</feature>
<feature type="binding site" evidence="18">
    <location>
        <position position="298"/>
    </location>
    <ligand>
        <name>Mn(2+)</name>
        <dbReference type="ChEBI" id="CHEBI:29035"/>
        <label>2</label>
    </ligand>
</feature>
<keyword evidence="14" id="KW-0464">Manganese</keyword>
<feature type="region of interest" description="Carboxyphosphate synthetic domain" evidence="18">
    <location>
        <begin position="1"/>
        <end position="401"/>
    </location>
</feature>
<keyword evidence="7 18" id="KW-0028">Amino-acid biosynthesis</keyword>
<dbReference type="PROSITE" id="PS51855">
    <property type="entry name" value="MGS"/>
    <property type="match status" value="1"/>
</dbReference>
<comment type="subunit">
    <text evidence="17 18">Composed of two chains; the small (or glutamine) chain promotes the hydrolysis of glutamine to ammonia, which is used by the large (or ammonia) chain to synthesize carbamoyl phosphate. Tetramer of heterodimers (alpha,beta)4.</text>
</comment>
<keyword evidence="13 18" id="KW-0665">Pyrimidine biosynthesis</keyword>
<keyword evidence="6 18" id="KW-0436">Ligase</keyword>
<evidence type="ECO:0000256" key="6">
    <source>
        <dbReference type="ARBA" id="ARBA00022598"/>
    </source>
</evidence>
<feature type="binding site" evidence="18">
    <location>
        <position position="790"/>
    </location>
    <ligand>
        <name>ATP</name>
        <dbReference type="ChEBI" id="CHEBI:30616"/>
        <label>2</label>
    </ligand>
</feature>
<dbReference type="InterPro" id="IPR016185">
    <property type="entry name" value="PreATP-grasp_dom_sf"/>
</dbReference>
<evidence type="ECO:0000256" key="17">
    <source>
        <dbReference type="ARBA" id="ARBA00062056"/>
    </source>
</evidence>
<dbReference type="HAMAP" id="MF_01210_B">
    <property type="entry name" value="CPSase_L_chain_B"/>
    <property type="match status" value="1"/>
</dbReference>
<gene>
    <name evidence="18" type="primary">carB</name>
    <name evidence="21" type="ORF">AKJ45_01640</name>
</gene>
<evidence type="ECO:0000256" key="11">
    <source>
        <dbReference type="ARBA" id="ARBA00022840"/>
    </source>
</evidence>
<evidence type="ECO:0000256" key="14">
    <source>
        <dbReference type="ARBA" id="ARBA00023211"/>
    </source>
</evidence>
<dbReference type="PROSITE" id="PS00867">
    <property type="entry name" value="CPSASE_2"/>
    <property type="match status" value="1"/>
</dbReference>
<dbReference type="CDD" id="cd01424">
    <property type="entry name" value="MGS_CPS_II"/>
    <property type="match status" value="1"/>
</dbReference>
<feature type="binding site" evidence="18">
    <location>
        <position position="844"/>
    </location>
    <ligand>
        <name>Mn(2+)</name>
        <dbReference type="ChEBI" id="CHEBI:29035"/>
        <label>4</label>
    </ligand>
</feature>
<name>A0A133VAF1_9EURY</name>
<evidence type="ECO:0000259" key="19">
    <source>
        <dbReference type="PROSITE" id="PS50975"/>
    </source>
</evidence>
<feature type="binding site" evidence="18">
    <location>
        <position position="842"/>
    </location>
    <ligand>
        <name>Mn(2+)</name>
        <dbReference type="ChEBI" id="CHEBI:29035"/>
        <label>4</label>
    </ligand>
</feature>
<comment type="pathway">
    <text evidence="3 18">Amino-acid biosynthesis; L-arginine biosynthesis; carbamoyl phosphate from bicarbonate: step 1/1.</text>
</comment>
<feature type="binding site" evidence="18">
    <location>
        <position position="210"/>
    </location>
    <ligand>
        <name>ATP</name>
        <dbReference type="ChEBI" id="CHEBI:30616"/>
        <label>1</label>
    </ligand>
</feature>
<dbReference type="EC" id="6.3.5.5" evidence="18"/>
<dbReference type="PROSITE" id="PS50975">
    <property type="entry name" value="ATP_GRASP"/>
    <property type="match status" value="2"/>
</dbReference>
<feature type="binding site" evidence="18">
    <location>
        <position position="789"/>
    </location>
    <ligand>
        <name>ATP</name>
        <dbReference type="ChEBI" id="CHEBI:30616"/>
        <label>2</label>
    </ligand>
</feature>
<feature type="binding site" evidence="18">
    <location>
        <position position="842"/>
    </location>
    <ligand>
        <name>Mg(2+)</name>
        <dbReference type="ChEBI" id="CHEBI:18420"/>
        <label>4</label>
    </ligand>
</feature>
<feature type="binding site" evidence="18">
    <location>
        <position position="129"/>
    </location>
    <ligand>
        <name>ATP</name>
        <dbReference type="ChEBI" id="CHEBI:30616"/>
        <label>1</label>
    </ligand>
</feature>
<dbReference type="FunFam" id="3.40.50.20:FF:000001">
    <property type="entry name" value="Carbamoyl-phosphate synthase large chain"/>
    <property type="match status" value="2"/>
</dbReference>
<dbReference type="InterPro" id="IPR006275">
    <property type="entry name" value="CPSase_lsu"/>
</dbReference>
<dbReference type="GO" id="GO:0044205">
    <property type="term" value="P:'de novo' UMP biosynthetic process"/>
    <property type="evidence" value="ECO:0007669"/>
    <property type="project" value="UniProtKB-UniRule"/>
</dbReference>
<comment type="catalytic activity">
    <reaction evidence="15 18">
        <text>hydrogencarbonate + NH4(+) + 2 ATP = carbamoyl phosphate + 2 ADP + phosphate + 2 H(+)</text>
        <dbReference type="Rhea" id="RHEA:18029"/>
        <dbReference type="ChEBI" id="CHEBI:15378"/>
        <dbReference type="ChEBI" id="CHEBI:17544"/>
        <dbReference type="ChEBI" id="CHEBI:28938"/>
        <dbReference type="ChEBI" id="CHEBI:30616"/>
        <dbReference type="ChEBI" id="CHEBI:43474"/>
        <dbReference type="ChEBI" id="CHEBI:58228"/>
        <dbReference type="ChEBI" id="CHEBI:456216"/>
        <dbReference type="EC" id="6.3.4.16"/>
    </reaction>
</comment>
<keyword evidence="8" id="KW-0479">Metal-binding</keyword>
<dbReference type="Gene3D" id="3.30.470.20">
    <property type="entry name" value="ATP-grasp fold, B domain"/>
    <property type="match status" value="2"/>
</dbReference>
<dbReference type="InterPro" id="IPR011761">
    <property type="entry name" value="ATP-grasp"/>
</dbReference>
<dbReference type="AlphaFoldDB" id="A0A133VAF1"/>
<dbReference type="PROSITE" id="PS00866">
    <property type="entry name" value="CPSASE_1"/>
    <property type="match status" value="2"/>
</dbReference>
<dbReference type="SMART" id="SM00851">
    <property type="entry name" value="MGS"/>
    <property type="match status" value="1"/>
</dbReference>
<dbReference type="NCBIfam" id="TIGR01369">
    <property type="entry name" value="CPSaseII_lrg"/>
    <property type="match status" value="1"/>
</dbReference>
<evidence type="ECO:0000259" key="20">
    <source>
        <dbReference type="PROSITE" id="PS51855"/>
    </source>
</evidence>
<dbReference type="GO" id="GO:0006541">
    <property type="term" value="P:glutamine metabolic process"/>
    <property type="evidence" value="ECO:0007669"/>
    <property type="project" value="TreeGrafter"/>
</dbReference>
<evidence type="ECO:0000256" key="2">
    <source>
        <dbReference type="ARBA" id="ARBA00004812"/>
    </source>
</evidence>
<feature type="binding site" evidence="18">
    <location>
        <position position="242"/>
    </location>
    <ligand>
        <name>ATP</name>
        <dbReference type="ChEBI" id="CHEBI:30616"/>
        <label>1</label>
    </ligand>
</feature>
<dbReference type="InterPro" id="IPR005480">
    <property type="entry name" value="CPSase_lsu_oligo"/>
</dbReference>
<feature type="binding site" evidence="18">
    <location>
        <position position="241"/>
    </location>
    <ligand>
        <name>ATP</name>
        <dbReference type="ChEBI" id="CHEBI:30616"/>
        <label>1</label>
    </ligand>
</feature>
<feature type="domain" description="ATP-grasp" evidence="19">
    <location>
        <begin position="133"/>
        <end position="327"/>
    </location>
</feature>
<feature type="binding site" evidence="18">
    <location>
        <position position="755"/>
    </location>
    <ligand>
        <name>ATP</name>
        <dbReference type="ChEBI" id="CHEBI:30616"/>
        <label>2</label>
    </ligand>
</feature>
<comment type="domain">
    <text evidence="18">The large subunit is composed of 2 ATP-grasp domains that are involved in binding the 2 ATP molecules needed for carbamoyl phosphate synthesis. The N-terminal ATP-grasp domain (referred to as the carboxyphosphate synthetic component) catalyzes the ATP-dependent phosphorylation of hydrogencarbonate to carboxyphosphate and the subsequent nucleophilic attack by ammonia to form a carbamate intermediate. The C-terminal ATP-grasp domain (referred to as the carbamoyl phosphate synthetic component) then catalyzes the phosphorylation of carbamate with the second ATP to form the end product carbamoyl phosphate. The reactive and unstable enzyme intermediates are sequentially channeled from one active site to the next through the interior of the protein over a distance of at least 96 A.</text>
</comment>
<feature type="binding site" evidence="18">
    <location>
        <position position="284"/>
    </location>
    <ligand>
        <name>Mn(2+)</name>
        <dbReference type="ChEBI" id="CHEBI:29035"/>
        <label>1</label>
    </ligand>
</feature>
<keyword evidence="10 18" id="KW-0547">Nucleotide-binding</keyword>
<evidence type="ECO:0000256" key="18">
    <source>
        <dbReference type="HAMAP-Rule" id="MF_01210"/>
    </source>
</evidence>
<dbReference type="NCBIfam" id="NF009455">
    <property type="entry name" value="PRK12815.1"/>
    <property type="match status" value="1"/>
</dbReference>
<reference evidence="21 22" key="1">
    <citation type="journal article" date="2016" name="Sci. Rep.">
        <title>Metabolic traits of an uncultured archaeal lineage -MSBL1- from brine pools of the Red Sea.</title>
        <authorList>
            <person name="Mwirichia R."/>
            <person name="Alam I."/>
            <person name="Rashid M."/>
            <person name="Vinu M."/>
            <person name="Ba-Alawi W."/>
            <person name="Anthony Kamau A."/>
            <person name="Kamanda Ngugi D."/>
            <person name="Goker M."/>
            <person name="Klenk H.P."/>
            <person name="Bajic V."/>
            <person name="Stingl U."/>
        </authorList>
    </citation>
    <scope>NUCLEOTIDE SEQUENCE [LARGE SCALE GENOMIC DNA]</scope>
    <source>
        <strain evidence="21">SCGC-AAA261F19</strain>
    </source>
</reference>
<dbReference type="SUPFAM" id="SSF52335">
    <property type="entry name" value="Methylglyoxal synthase-like"/>
    <property type="match status" value="1"/>
</dbReference>
<feature type="binding site" evidence="18">
    <location>
        <position position="842"/>
    </location>
    <ligand>
        <name>ATP</name>
        <dbReference type="ChEBI" id="CHEBI:30616"/>
        <label>2</label>
    </ligand>
</feature>
<evidence type="ECO:0000313" key="21">
    <source>
        <dbReference type="EMBL" id="KXB03410.1"/>
    </source>
</evidence>
<feature type="binding site" evidence="18">
    <location>
        <position position="300"/>
    </location>
    <ligand>
        <name>Mn(2+)</name>
        <dbReference type="ChEBI" id="CHEBI:29035"/>
        <label>2</label>
    </ligand>
</feature>
<feature type="binding site" evidence="18">
    <location>
        <position position="844"/>
    </location>
    <ligand>
        <name>Mg(2+)</name>
        <dbReference type="ChEBI" id="CHEBI:18420"/>
        <label>4</label>
    </ligand>
</feature>
<feature type="binding site" evidence="18">
    <location>
        <position position="842"/>
    </location>
    <ligand>
        <name>Mn(2+)</name>
        <dbReference type="ChEBI" id="CHEBI:29035"/>
        <label>3</label>
    </ligand>
</feature>
<keyword evidence="5 18" id="KW-0055">Arginine biosynthesis</keyword>
<feature type="binding site" evidence="18">
    <location>
        <position position="243"/>
    </location>
    <ligand>
        <name>ATP</name>
        <dbReference type="ChEBI" id="CHEBI:30616"/>
        <label>1</label>
    </ligand>
</feature>
<feature type="binding site" evidence="18">
    <location>
        <position position="757"/>
    </location>
    <ligand>
        <name>ATP</name>
        <dbReference type="ChEBI" id="CHEBI:30616"/>
        <label>2</label>
    </ligand>
</feature>
<dbReference type="InterPro" id="IPR005479">
    <property type="entry name" value="CPAse_ATP-bd"/>
</dbReference>
<feature type="binding site" evidence="18">
    <location>
        <position position="208"/>
    </location>
    <ligand>
        <name>ATP</name>
        <dbReference type="ChEBI" id="CHEBI:30616"/>
        <label>1</label>
    </ligand>
</feature>
<evidence type="ECO:0000256" key="8">
    <source>
        <dbReference type="ARBA" id="ARBA00022723"/>
    </source>
</evidence>
<feature type="binding site" evidence="18">
    <location>
        <position position="176"/>
    </location>
    <ligand>
        <name>ATP</name>
        <dbReference type="ChEBI" id="CHEBI:30616"/>
        <label>1</label>
    </ligand>
</feature>
<evidence type="ECO:0000256" key="16">
    <source>
        <dbReference type="ARBA" id="ARBA00057223"/>
    </source>
</evidence>
<evidence type="ECO:0000256" key="15">
    <source>
        <dbReference type="ARBA" id="ARBA00047359"/>
    </source>
</evidence>
<evidence type="ECO:0000256" key="1">
    <source>
        <dbReference type="ARBA" id="ARBA00001936"/>
    </source>
</evidence>
<dbReference type="FunFam" id="3.30.470.20:FF:000013">
    <property type="entry name" value="Carbamoyl-phosphate synthase large chain"/>
    <property type="match status" value="1"/>
</dbReference>
<keyword evidence="9 18" id="KW-0677">Repeat</keyword>
<evidence type="ECO:0000313" key="22">
    <source>
        <dbReference type="Proteomes" id="UP000070565"/>
    </source>
</evidence>
<dbReference type="SUPFAM" id="SSF52440">
    <property type="entry name" value="PreATP-grasp domain"/>
    <property type="match status" value="2"/>
</dbReference>
<feature type="binding site" evidence="18">
    <location>
        <position position="830"/>
    </location>
    <ligand>
        <name>Mn(2+)</name>
        <dbReference type="ChEBI" id="CHEBI:29035"/>
        <label>3</label>
    </ligand>
</feature>
<comment type="catalytic activity">
    <reaction evidence="18">
        <text>hydrogencarbonate + L-glutamine + 2 ATP + H2O = carbamoyl phosphate + L-glutamate + 2 ADP + phosphate + 2 H(+)</text>
        <dbReference type="Rhea" id="RHEA:18633"/>
        <dbReference type="ChEBI" id="CHEBI:15377"/>
        <dbReference type="ChEBI" id="CHEBI:15378"/>
        <dbReference type="ChEBI" id="CHEBI:17544"/>
        <dbReference type="ChEBI" id="CHEBI:29985"/>
        <dbReference type="ChEBI" id="CHEBI:30616"/>
        <dbReference type="ChEBI" id="CHEBI:43474"/>
        <dbReference type="ChEBI" id="CHEBI:58228"/>
        <dbReference type="ChEBI" id="CHEBI:58359"/>
        <dbReference type="ChEBI" id="CHEBI:456216"/>
        <dbReference type="EC" id="6.3.5.5"/>
    </reaction>
</comment>
<dbReference type="PANTHER" id="PTHR11405">
    <property type="entry name" value="CARBAMOYLTRANSFERASE FAMILY MEMBER"/>
    <property type="match status" value="1"/>
</dbReference>
<organism evidence="21 22">
    <name type="scientific">candidate division MSBL1 archaeon SCGC-AAA261F19</name>
    <dbReference type="NCBI Taxonomy" id="1698275"/>
    <lineage>
        <taxon>Archaea</taxon>
        <taxon>Methanobacteriati</taxon>
        <taxon>Methanobacteriota</taxon>
        <taxon>candidate division MSBL1</taxon>
    </lineage>
</organism>
<feature type="binding site" evidence="18">
    <location>
        <position position="830"/>
    </location>
    <ligand>
        <name>ATP</name>
        <dbReference type="ChEBI" id="CHEBI:30616"/>
        <label>2</label>
    </ligand>
</feature>
<dbReference type="FunFam" id="3.30.1490.20:FF:000001">
    <property type="entry name" value="Carbamoyl-phosphate synthase large chain"/>
    <property type="match status" value="1"/>
</dbReference>
<dbReference type="SUPFAM" id="SSF48108">
    <property type="entry name" value="Carbamoyl phosphate synthetase, large subunit connection domain"/>
    <property type="match status" value="1"/>
</dbReference>
<feature type="region of interest" description="Allosteric domain" evidence="18">
    <location>
        <begin position="940"/>
        <end position="1086"/>
    </location>
</feature>
<dbReference type="Pfam" id="PF25596">
    <property type="entry name" value="CPSase_L_D1"/>
    <property type="match status" value="2"/>
</dbReference>
<feature type="binding site" evidence="18">
    <location>
        <position position="284"/>
    </location>
    <ligand>
        <name>Mg(2+)</name>
        <dbReference type="ChEBI" id="CHEBI:18420"/>
        <label>1</label>
    </ligand>
</feature>
<dbReference type="InterPro" id="IPR036897">
    <property type="entry name" value="CarbamoylP_synth_lsu_oligo_sf"/>
</dbReference>
<feature type="binding site" evidence="18">
    <location>
        <position position="215"/>
    </location>
    <ligand>
        <name>ATP</name>
        <dbReference type="ChEBI" id="CHEBI:30616"/>
        <label>1</label>
    </ligand>
</feature>
<dbReference type="GO" id="GO:0004087">
    <property type="term" value="F:carbamoyl-phosphate synthase (ammonia) activity"/>
    <property type="evidence" value="ECO:0007669"/>
    <property type="project" value="UniProtKB-EC"/>
</dbReference>
<dbReference type="FunFam" id="3.30.470.20:FF:000001">
    <property type="entry name" value="Carbamoyl-phosphate synthase large chain"/>
    <property type="match status" value="1"/>
</dbReference>
<accession>A0A133VAF1</accession>
<evidence type="ECO:0000256" key="3">
    <source>
        <dbReference type="ARBA" id="ARBA00005077"/>
    </source>
</evidence>
<dbReference type="HAMAP" id="MF_01210_A">
    <property type="entry name" value="CPSase_L_chain_A"/>
    <property type="match status" value="1"/>
</dbReference>
<feature type="domain" description="ATP-grasp" evidence="19">
    <location>
        <begin position="680"/>
        <end position="871"/>
    </location>
</feature>
<feature type="binding site" evidence="18">
    <location>
        <position position="716"/>
    </location>
    <ligand>
        <name>ATP</name>
        <dbReference type="ChEBI" id="CHEBI:30616"/>
        <label>2</label>
    </ligand>
</feature>
<dbReference type="UniPathway" id="UPA00070">
    <property type="reaction ID" value="UER00115"/>
</dbReference>
<dbReference type="GO" id="GO:0006526">
    <property type="term" value="P:L-arginine biosynthetic process"/>
    <property type="evidence" value="ECO:0007669"/>
    <property type="project" value="UniProtKB-UniRule"/>
</dbReference>
<dbReference type="Proteomes" id="UP000070565">
    <property type="component" value="Unassembled WGS sequence"/>
</dbReference>
<feature type="binding site" evidence="18">
    <location>
        <position position="169"/>
    </location>
    <ligand>
        <name>ATP</name>
        <dbReference type="ChEBI" id="CHEBI:30616"/>
        <label>1</label>
    </ligand>
</feature>
<evidence type="ECO:0000256" key="13">
    <source>
        <dbReference type="ARBA" id="ARBA00022975"/>
    </source>
</evidence>
<dbReference type="InterPro" id="IPR033937">
    <property type="entry name" value="MGS_CPS_CarB"/>
</dbReference>
<evidence type="ECO:0000256" key="10">
    <source>
        <dbReference type="ARBA" id="ARBA00022741"/>
    </source>
</evidence>
<dbReference type="Pfam" id="PF02787">
    <property type="entry name" value="CPSase_L_D3"/>
    <property type="match status" value="1"/>
</dbReference>
<dbReference type="Gene3D" id="1.10.1030.10">
    <property type="entry name" value="Carbamoyl-phosphate synthetase, large subunit oligomerisation domain"/>
    <property type="match status" value="1"/>
</dbReference>
<feature type="binding site" evidence="18">
    <location>
        <position position="284"/>
    </location>
    <ligand>
        <name>ATP</name>
        <dbReference type="ChEBI" id="CHEBI:30616"/>
        <label>1</label>
    </ligand>
</feature>
<feature type="binding site" evidence="18">
    <location>
        <position position="787"/>
    </location>
    <ligand>
        <name>ATP</name>
        <dbReference type="ChEBI" id="CHEBI:30616"/>
        <label>2</label>
    </ligand>
</feature>
<dbReference type="Gene3D" id="3.40.50.20">
    <property type="match status" value="2"/>
</dbReference>
<evidence type="ECO:0000256" key="9">
    <source>
        <dbReference type="ARBA" id="ARBA00022737"/>
    </source>
</evidence>
<dbReference type="Pfam" id="PF02786">
    <property type="entry name" value="CPSase_L_D2"/>
    <property type="match status" value="2"/>
</dbReference>
<dbReference type="Gene3D" id="3.40.50.1380">
    <property type="entry name" value="Methylglyoxal synthase-like domain"/>
    <property type="match status" value="1"/>
</dbReference>
<comment type="pathway">
    <text evidence="2 18">Pyrimidine metabolism; UMP biosynthesis via de novo pathway; (S)-dihydroorotate from bicarbonate: step 1/3.</text>
</comment>
<protein>
    <recommendedName>
        <fullName evidence="18">Carbamoyl phosphate synthase large chain</fullName>
        <ecNumber evidence="18">6.3.4.16</ecNumber>
        <ecNumber evidence="18">6.3.5.5</ecNumber>
    </recommendedName>
    <alternativeName>
        <fullName evidence="18">Carbamoyl phosphate synthetase ammonia chain</fullName>
    </alternativeName>
</protein>
<feature type="domain" description="MGS-like" evidence="20">
    <location>
        <begin position="938"/>
        <end position="1086"/>
    </location>
</feature>
<keyword evidence="22" id="KW-1185">Reference proteome</keyword>
<dbReference type="EMBL" id="LHXZ01000015">
    <property type="protein sequence ID" value="KXB03410.1"/>
    <property type="molecule type" value="Genomic_DNA"/>
</dbReference>
<dbReference type="SUPFAM" id="SSF56059">
    <property type="entry name" value="Glutathione synthetase ATP-binding domain-like"/>
    <property type="match status" value="2"/>
</dbReference>
<comment type="cofactor">
    <cofactor evidence="1">
        <name>Mn(2+)</name>
        <dbReference type="ChEBI" id="CHEBI:29035"/>
    </cofactor>
</comment>
<sequence>MPRREDIEKVLLIGSGPIEIGQAAEFDYSGSQACAALREVGVKVVLVNSNPATIMTDPEMADAVYVEPLTAETVAEIIKKERPDGIVAGLGGQTALNVTSELAKMGVLEDYDVEVLGTPIEAIENTENRDKFKKKMKEIGEKVPRSKAVCSLEEAKEVVEELGFPVIIRPAYTLGGTGGGVAKSMGELEEIVERGLKRSRIDQVLVEESVLGWTELEYEVMRDSSDTCITVVNMENFDPMGIHTGESIVVAPSQTLSDVEHQMLRTAAIKIIRALGVEGGCNIQFALNRETGEYTVVEVNPRVSRSSALASKATGYPIARIAAKIAVGLNLFEIPNQVTKETPASFEPTLDYVVVKIPRWPFDKFHGVDRKLTTQMKSTGEVMAIGRTLEEAFQKAVRSLDIGQMGFSPERRKERTSPEEIEKLLKEPTDERIFAIYDGLKIGFTIDKIKKLTSIDPFFIQKIKNILDMEEEIKKAEKLTLEYLKKWKQNGFTDEQIAKLRGVNREDIADLRRKLRIKPTYKMVDTCAAEFEAKTPYFYSTWEEEHEVEPSDRKKILILGAGPIRIGQGIEFDYSSVHAVQALREEGIETLLLNNNPETVSTDYDTSDRLYFEPLTLEDVVNVIEREVPYGVIVQAGGQTSVNLAVPLQKELERRDDLDTKILGTSPDRIDTAEDRNRFKSMLEDLGIPQPESGIAKSKKEAKKVAERIGYPLLVRPSYVLGGRAMEIVHDEQELERFIEEAVRVSPDHPILIDEFLEGATEIDVDAVADGDNVFIGAIMEHIEEAGVHSGDSACVIPPQSIGVEELEQTRRYVENIGRRLKVVGFLNIQMAVKNGKVYVLEANPRSSRTIPYVSKAVGTQLAKIAAKLMIGHSLKGLGYLKSPLPKHVAVKEVVLPFDKLPGVDPVLGPEMKSTGEVMGIDSDFSRAFYKAELAAGNCLPEDGSDGTVFLSVRDQDKLELLPLSKKLSELGLDLIATPGTADYLRSHGLMVESVKKVSEGNPNIIDKIREGRKVSLIINTPSSGKQPRRDGYEIRRIAVDLKIPYMTTIQAAKAAAQSIGISGGRISISPLNRRQEDRVKNHFKT</sequence>
<dbReference type="PATRIC" id="fig|1698275.3.peg.128"/>
<dbReference type="UniPathway" id="UPA00068">
    <property type="reaction ID" value="UER00171"/>
</dbReference>
<comment type="cofactor">
    <cofactor evidence="18">
        <name>Mg(2+)</name>
        <dbReference type="ChEBI" id="CHEBI:18420"/>
    </cofactor>
    <cofactor evidence="18">
        <name>Mn(2+)</name>
        <dbReference type="ChEBI" id="CHEBI:29035"/>
    </cofactor>
    <text evidence="18">Binds 4 Mg(2+) or Mn(2+) ions per subunit.</text>
</comment>
<dbReference type="FunFam" id="1.10.1030.10:FF:000002">
    <property type="entry name" value="Carbamoyl-phosphate synthase large chain"/>
    <property type="match status" value="1"/>
</dbReference>
<dbReference type="InterPro" id="IPR005483">
    <property type="entry name" value="CPSase_dom"/>
</dbReference>
<evidence type="ECO:0000256" key="5">
    <source>
        <dbReference type="ARBA" id="ARBA00022571"/>
    </source>
</evidence>
<dbReference type="InterPro" id="IPR058047">
    <property type="entry name" value="CPSase_preATP-grasp"/>
</dbReference>
<dbReference type="InterPro" id="IPR036914">
    <property type="entry name" value="MGS-like_dom_sf"/>
</dbReference>
<feature type="binding site" evidence="18">
    <location>
        <position position="788"/>
    </location>
    <ligand>
        <name>ATP</name>
        <dbReference type="ChEBI" id="CHEBI:30616"/>
        <label>2</label>
    </ligand>
</feature>
<dbReference type="GO" id="GO:0005524">
    <property type="term" value="F:ATP binding"/>
    <property type="evidence" value="ECO:0007669"/>
    <property type="project" value="UniProtKB-UniRule"/>
</dbReference>
<dbReference type="SMART" id="SM01096">
    <property type="entry name" value="CPSase_L_D3"/>
    <property type="match status" value="1"/>
</dbReference>
<dbReference type="GO" id="GO:0005737">
    <property type="term" value="C:cytoplasm"/>
    <property type="evidence" value="ECO:0007669"/>
    <property type="project" value="TreeGrafter"/>
</dbReference>
<evidence type="ECO:0000256" key="7">
    <source>
        <dbReference type="ARBA" id="ARBA00022605"/>
    </source>
</evidence>
<comment type="caution">
    <text evidence="18">Lacks conserved residue(s) required for the propagation of feature annotation.</text>
</comment>
<keyword evidence="12" id="KW-0460">Magnesium</keyword>
<feature type="binding site" evidence="18">
    <location>
        <position position="830"/>
    </location>
    <ligand>
        <name>Mg(2+)</name>
        <dbReference type="ChEBI" id="CHEBI:18420"/>
        <label>3</label>
    </ligand>
</feature>
<comment type="similarity">
    <text evidence="4 18">Belongs to the CarB family.</text>
</comment>
<proteinExistence type="inferred from homology"/>
<dbReference type="InterPro" id="IPR011607">
    <property type="entry name" value="MGS-like_dom"/>
</dbReference>
<comment type="caution">
    <text evidence="21">The sequence shown here is derived from an EMBL/GenBank/DDBJ whole genome shotgun (WGS) entry which is preliminary data.</text>
</comment>
<dbReference type="GO" id="GO:0046872">
    <property type="term" value="F:metal ion binding"/>
    <property type="evidence" value="ECO:0007669"/>
    <property type="project" value="UniProtKB-KW"/>
</dbReference>
<keyword evidence="11 18" id="KW-0067">ATP-binding</keyword>
<feature type="binding site" evidence="18">
    <location>
        <position position="762"/>
    </location>
    <ligand>
        <name>ATP</name>
        <dbReference type="ChEBI" id="CHEBI:30616"/>
        <label>2</label>
    </ligand>
</feature>
<evidence type="ECO:0000256" key="4">
    <source>
        <dbReference type="ARBA" id="ARBA00009799"/>
    </source>
</evidence>
<dbReference type="PANTHER" id="PTHR11405:SF53">
    <property type="entry name" value="CARBAMOYL-PHOSPHATE SYNTHASE [AMMONIA], MITOCHONDRIAL"/>
    <property type="match status" value="1"/>
</dbReference>
<feature type="binding site" evidence="18">
    <location>
        <position position="175"/>
    </location>
    <ligand>
        <name>ATP</name>
        <dbReference type="ChEBI" id="CHEBI:30616"/>
        <label>1</label>
    </ligand>
</feature>
<feature type="binding site" evidence="18">
    <location>
        <position position="298"/>
    </location>
    <ligand>
        <name>Mg(2+)</name>
        <dbReference type="ChEBI" id="CHEBI:18420"/>
        <label>1</label>
    </ligand>
</feature>
<feature type="binding site" evidence="18">
    <location>
        <position position="300"/>
    </location>
    <ligand>
        <name>Mg(2+)</name>
        <dbReference type="ChEBI" id="CHEBI:18420"/>
        <label>2</label>
    </ligand>
</feature>
<dbReference type="PRINTS" id="PR00098">
    <property type="entry name" value="CPSASE"/>
</dbReference>
<dbReference type="Pfam" id="PF02142">
    <property type="entry name" value="MGS"/>
    <property type="match status" value="1"/>
</dbReference>
<dbReference type="NCBIfam" id="NF003671">
    <property type="entry name" value="PRK05294.1"/>
    <property type="match status" value="1"/>
</dbReference>
<feature type="binding site" evidence="18">
    <location>
        <position position="298"/>
    </location>
    <ligand>
        <name>Mn(2+)</name>
        <dbReference type="ChEBI" id="CHEBI:29035"/>
        <label>1</label>
    </ligand>
</feature>
<dbReference type="EC" id="6.3.4.16" evidence="18"/>